<protein>
    <submittedName>
        <fullName evidence="2">Uncharacterized protein</fullName>
    </submittedName>
</protein>
<gene>
    <name evidence="2" type="ORF">RM51_06695</name>
</gene>
<dbReference type="Proteomes" id="UP000031167">
    <property type="component" value="Unassembled WGS sequence"/>
</dbReference>
<organism evidence="2 3">
    <name type="scientific">Chryseobacterium taiwanense</name>
    <dbReference type="NCBI Taxonomy" id="363331"/>
    <lineage>
        <taxon>Bacteria</taxon>
        <taxon>Pseudomonadati</taxon>
        <taxon>Bacteroidota</taxon>
        <taxon>Flavobacteriia</taxon>
        <taxon>Flavobacteriales</taxon>
        <taxon>Weeksellaceae</taxon>
        <taxon>Chryseobacterium group</taxon>
        <taxon>Chryseobacterium</taxon>
    </lineage>
</organism>
<proteinExistence type="predicted"/>
<accession>A0A0B4E9Q4</accession>
<evidence type="ECO:0000313" key="2">
    <source>
        <dbReference type="EMBL" id="KIC63363.1"/>
    </source>
</evidence>
<sequence>MIMKESKELTSDDIKKIKRINFLRIKKDSYILINLVTISLFLYSFGFPYWGWRRKPLHPPTNMSEYLNQIIDLNIFCSPLYFLVFFNILIKFFEIKYGYKFISQSEVIFKRQLLRRLNIIIFKPFKVLFFSNKFKYNDLKEKDDVQLERTILGRVLNYKKYND</sequence>
<evidence type="ECO:0000256" key="1">
    <source>
        <dbReference type="SAM" id="Phobius"/>
    </source>
</evidence>
<comment type="caution">
    <text evidence="2">The sequence shown here is derived from an EMBL/GenBank/DDBJ whole genome shotgun (WGS) entry which is preliminary data.</text>
</comment>
<keyword evidence="1" id="KW-0472">Membrane</keyword>
<feature type="transmembrane region" description="Helical" evidence="1">
    <location>
        <begin position="29"/>
        <end position="50"/>
    </location>
</feature>
<keyword evidence="3" id="KW-1185">Reference proteome</keyword>
<name>A0A0B4E9Q4_9FLAO</name>
<dbReference type="EMBL" id="JWTA01000005">
    <property type="protein sequence ID" value="KIC63363.1"/>
    <property type="molecule type" value="Genomic_DNA"/>
</dbReference>
<dbReference type="AlphaFoldDB" id="A0A0B4E9Q4"/>
<evidence type="ECO:0000313" key="3">
    <source>
        <dbReference type="Proteomes" id="UP000031167"/>
    </source>
</evidence>
<reference evidence="2 3" key="1">
    <citation type="submission" date="2014-12" db="EMBL/GenBank/DDBJ databases">
        <title>Genome sequencing of Chryseobacterium taiwanense TPW19.</title>
        <authorList>
            <person name="Tan P.W."/>
            <person name="Chan K.-G."/>
        </authorList>
    </citation>
    <scope>NUCLEOTIDE SEQUENCE [LARGE SCALE GENOMIC DNA]</scope>
    <source>
        <strain evidence="2 3">TPW19</strain>
    </source>
</reference>
<keyword evidence="1" id="KW-0812">Transmembrane</keyword>
<feature type="transmembrane region" description="Helical" evidence="1">
    <location>
        <begin position="70"/>
        <end position="90"/>
    </location>
</feature>
<dbReference type="STRING" id="363331.RM51_06695"/>
<keyword evidence="1" id="KW-1133">Transmembrane helix</keyword>